<dbReference type="Pfam" id="PF02847">
    <property type="entry name" value="MA3"/>
    <property type="match status" value="2"/>
</dbReference>
<dbReference type="Proteomes" id="UP000265427">
    <property type="component" value="Unassembled WGS sequence"/>
</dbReference>
<dbReference type="AlphaFoldDB" id="A0A397A1R1"/>
<evidence type="ECO:0000259" key="7">
    <source>
        <dbReference type="PROSITE" id="PS51366"/>
    </source>
</evidence>
<feature type="compositionally biased region" description="Basic and acidic residues" evidence="6">
    <location>
        <begin position="42"/>
        <end position="51"/>
    </location>
</feature>
<evidence type="ECO:0000256" key="1">
    <source>
        <dbReference type="ARBA" id="ARBA00004496"/>
    </source>
</evidence>
<evidence type="ECO:0000256" key="6">
    <source>
        <dbReference type="SAM" id="MobiDB-lite"/>
    </source>
</evidence>
<feature type="region of interest" description="Disordered" evidence="6">
    <location>
        <begin position="1"/>
        <end position="20"/>
    </location>
</feature>
<dbReference type="PROSITE" id="PS51366">
    <property type="entry name" value="MI"/>
    <property type="match status" value="2"/>
</dbReference>
<keyword evidence="3" id="KW-0963">Cytoplasm</keyword>
<protein>
    <recommendedName>
        <fullName evidence="7">MI domain-containing protein</fullName>
    </recommendedName>
</protein>
<evidence type="ECO:0000256" key="3">
    <source>
        <dbReference type="ARBA" id="ARBA00022490"/>
    </source>
</evidence>
<dbReference type="SUPFAM" id="SSF48371">
    <property type="entry name" value="ARM repeat"/>
    <property type="match status" value="2"/>
</dbReference>
<dbReference type="GO" id="GO:0005737">
    <property type="term" value="C:cytoplasm"/>
    <property type="evidence" value="ECO:0007669"/>
    <property type="project" value="UniProtKB-SubCell"/>
</dbReference>
<dbReference type="InterPro" id="IPR003891">
    <property type="entry name" value="Initiation_fac_eIF4g_MI"/>
</dbReference>
<dbReference type="PANTHER" id="PTHR12626:SF0">
    <property type="entry name" value="PROGRAMMED CELL DEATH PROTEIN 4"/>
    <property type="match status" value="1"/>
</dbReference>
<evidence type="ECO:0000256" key="5">
    <source>
        <dbReference type="ARBA" id="ARBA00023242"/>
    </source>
</evidence>
<keyword evidence="4" id="KW-0677">Repeat</keyword>
<evidence type="ECO:0000256" key="2">
    <source>
        <dbReference type="ARBA" id="ARBA00005497"/>
    </source>
</evidence>
<feature type="domain" description="MI" evidence="7">
    <location>
        <begin position="344"/>
        <end position="463"/>
    </location>
</feature>
<evidence type="ECO:0000313" key="10">
    <source>
        <dbReference type="Proteomes" id="UP000265427"/>
    </source>
</evidence>
<evidence type="ECO:0000313" key="11">
    <source>
        <dbReference type="Proteomes" id="UP000266196"/>
    </source>
</evidence>
<comment type="similarity">
    <text evidence="2">Belongs to the PDCD4 family.</text>
</comment>
<dbReference type="SMART" id="SM00544">
    <property type="entry name" value="MA3"/>
    <property type="match status" value="2"/>
</dbReference>
<organism evidence="8 10">
    <name type="scientific">Aphanomyces astaci</name>
    <name type="common">Crayfish plague agent</name>
    <dbReference type="NCBI Taxonomy" id="112090"/>
    <lineage>
        <taxon>Eukaryota</taxon>
        <taxon>Sar</taxon>
        <taxon>Stramenopiles</taxon>
        <taxon>Oomycota</taxon>
        <taxon>Saprolegniomycetes</taxon>
        <taxon>Saprolegniales</taxon>
        <taxon>Verrucalvaceae</taxon>
        <taxon>Aphanomyces</taxon>
    </lineage>
</organism>
<dbReference type="EMBL" id="QUSZ01009275">
    <property type="protein sequence ID" value="RHX99320.1"/>
    <property type="molecule type" value="Genomic_DNA"/>
</dbReference>
<dbReference type="InterPro" id="IPR016024">
    <property type="entry name" value="ARM-type_fold"/>
</dbReference>
<accession>A0A397A1R1</accession>
<dbReference type="VEuPathDB" id="FungiDB:H257_16219"/>
<reference evidence="10 11" key="1">
    <citation type="submission" date="2018-08" db="EMBL/GenBank/DDBJ databases">
        <title>Aphanomyces genome sequencing and annotation.</title>
        <authorList>
            <person name="Minardi D."/>
            <person name="Oidtmann B."/>
            <person name="Van Der Giezen M."/>
            <person name="Studholme D.J."/>
        </authorList>
    </citation>
    <scope>NUCLEOTIDE SEQUENCE [LARGE SCALE GENOMIC DNA]</scope>
    <source>
        <strain evidence="9 11">197901</strain>
        <strain evidence="8 10">Kv</strain>
    </source>
</reference>
<comment type="subcellular location">
    <subcellularLocation>
        <location evidence="1">Cytoplasm</location>
    </subcellularLocation>
</comment>
<gene>
    <name evidence="9" type="ORF">DYB31_007060</name>
    <name evidence="8" type="ORF">DYB36_006455</name>
</gene>
<name>A0A397A1R1_APHAT</name>
<dbReference type="Proteomes" id="UP000266196">
    <property type="component" value="Unassembled WGS sequence"/>
</dbReference>
<feature type="domain" description="MI" evidence="7">
    <location>
        <begin position="164"/>
        <end position="306"/>
    </location>
</feature>
<evidence type="ECO:0000313" key="8">
    <source>
        <dbReference type="EMBL" id="RHX99320.1"/>
    </source>
</evidence>
<keyword evidence="5" id="KW-0539">Nucleus</keyword>
<dbReference type="GO" id="GO:0045892">
    <property type="term" value="P:negative regulation of DNA-templated transcription"/>
    <property type="evidence" value="ECO:0007669"/>
    <property type="project" value="InterPro"/>
</dbReference>
<evidence type="ECO:0000313" key="9">
    <source>
        <dbReference type="EMBL" id="RHZ03585.1"/>
    </source>
</evidence>
<comment type="caution">
    <text evidence="8">The sequence shown here is derived from an EMBL/GenBank/DDBJ whole genome shotgun (WGS) entry which is preliminary data.</text>
</comment>
<dbReference type="PANTHER" id="PTHR12626">
    <property type="entry name" value="PROGRAMMED CELL DEATH 4"/>
    <property type="match status" value="1"/>
</dbReference>
<dbReference type="EMBL" id="QUTE01013890">
    <property type="protein sequence ID" value="RHZ03585.1"/>
    <property type="molecule type" value="Genomic_DNA"/>
</dbReference>
<dbReference type="InterPro" id="IPR039778">
    <property type="entry name" value="PDCD4"/>
</dbReference>
<evidence type="ECO:0000256" key="4">
    <source>
        <dbReference type="ARBA" id="ARBA00022737"/>
    </source>
</evidence>
<proteinExistence type="inferred from homology"/>
<feature type="region of interest" description="Disordered" evidence="6">
    <location>
        <begin position="41"/>
        <end position="99"/>
    </location>
</feature>
<dbReference type="Gene3D" id="1.25.40.180">
    <property type="match status" value="2"/>
</dbReference>
<sequence length="463" mass="50613">MSASRRRSSKEFAATNAGRSMNVSYTRMKDGADMVMQALLDDPEKLAEHDSASAPPAGKADISSVVDTSSTETLADLPSRSRTKCRELSKKQGGGKKGLWGKPEDLIVIPKVEKEDPNFDSEEESDDVILVTSSPKARRLSTTAKKALFQDNARAFGASPVPDDIKAQIENIITEYFSSGDVDEVRIRLGELSIDTGTFPPLSSSLPLTRLLNVDGQFNYELVKRAITMSMDKHEREREAVSRLLSELYLNGLTPVELAQGFRRVIVSADDLALDIPTAVHMLSIFAARAIVDEILPPRFLEDPLLAADGDDVVQEAIKKLSINHGTVRMEKGWGPGDGRPVEELKVAIDQLTKEYLLSGDLEEASACVRELNVPHFHHEVVKRGIINSFEEGKEYTNAIGSLLAYLVSQDIVSTAQLRKGVDKVALTLPDIQLDVPGAKGLLTALVTRAKSDGILPLDYHVQ</sequence>